<dbReference type="RefSeq" id="WP_206576118.1">
    <property type="nucleotide sequence ID" value="NZ_JAFKCV010000436.1"/>
</dbReference>
<evidence type="ECO:0000313" key="3">
    <source>
        <dbReference type="Proteomes" id="UP000664654"/>
    </source>
</evidence>
<feature type="region of interest" description="Disordered" evidence="1">
    <location>
        <begin position="1"/>
        <end position="20"/>
    </location>
</feature>
<feature type="compositionally biased region" description="Low complexity" evidence="1">
    <location>
        <begin position="7"/>
        <end position="17"/>
    </location>
</feature>
<evidence type="ECO:0000313" key="2">
    <source>
        <dbReference type="EMBL" id="MBN7828146.1"/>
    </source>
</evidence>
<dbReference type="AlphaFoldDB" id="A0A939DUJ8"/>
<name>A0A939DUJ8_9ALTE</name>
<accession>A0A939DUJ8</accession>
<feature type="non-terminal residue" evidence="2">
    <location>
        <position position="1"/>
    </location>
</feature>
<protein>
    <submittedName>
        <fullName evidence="2">Uncharacterized protein</fullName>
    </submittedName>
</protein>
<gene>
    <name evidence="2" type="ORF">J0A66_23205</name>
</gene>
<reference evidence="2" key="1">
    <citation type="submission" date="2021-03" db="EMBL/GenBank/DDBJ databases">
        <title>novel species isolated from a fishpond in China.</title>
        <authorList>
            <person name="Lu H."/>
            <person name="Cai Z."/>
        </authorList>
    </citation>
    <scope>NUCLEOTIDE SEQUENCE</scope>
    <source>
        <strain evidence="2">JCM 30855</strain>
    </source>
</reference>
<evidence type="ECO:0000256" key="1">
    <source>
        <dbReference type="SAM" id="MobiDB-lite"/>
    </source>
</evidence>
<dbReference type="EMBL" id="JAFKCV010000436">
    <property type="protein sequence ID" value="MBN7828146.1"/>
    <property type="molecule type" value="Genomic_DNA"/>
</dbReference>
<dbReference type="Proteomes" id="UP000664654">
    <property type="component" value="Unassembled WGS sequence"/>
</dbReference>
<proteinExistence type="predicted"/>
<organism evidence="2 3">
    <name type="scientific">Bowmanella dokdonensis</name>
    <dbReference type="NCBI Taxonomy" id="751969"/>
    <lineage>
        <taxon>Bacteria</taxon>
        <taxon>Pseudomonadati</taxon>
        <taxon>Pseudomonadota</taxon>
        <taxon>Gammaproteobacteria</taxon>
        <taxon>Alteromonadales</taxon>
        <taxon>Alteromonadaceae</taxon>
        <taxon>Bowmanella</taxon>
    </lineage>
</organism>
<keyword evidence="3" id="KW-1185">Reference proteome</keyword>
<comment type="caution">
    <text evidence="2">The sequence shown here is derived from an EMBL/GenBank/DDBJ whole genome shotgun (WGS) entry which is preliminary data.</text>
</comment>
<sequence>LEGEWRAQAQAEAGTAQEKPDYVLPKPARVKLSSRITKKKFGSRQAFVDFWDKLGQEIAAELPDDGEVILEP</sequence>